<evidence type="ECO:0000313" key="4">
    <source>
        <dbReference type="EMBL" id="CEI63847.1"/>
    </source>
</evidence>
<evidence type="ECO:0000313" key="5">
    <source>
        <dbReference type="Proteomes" id="UP000245910"/>
    </source>
</evidence>
<keyword evidence="1" id="KW-0479">Metal-binding</keyword>
<dbReference type="GO" id="GO:0008270">
    <property type="term" value="F:zinc ion binding"/>
    <property type="evidence" value="ECO:0007669"/>
    <property type="project" value="UniProtKB-KW"/>
</dbReference>
<keyword evidence="1" id="KW-0863">Zinc-finger</keyword>
<feature type="domain" description="C2H2-type" evidence="3">
    <location>
        <begin position="507"/>
        <end position="535"/>
    </location>
</feature>
<proteinExistence type="predicted"/>
<dbReference type="Gene3D" id="3.30.160.60">
    <property type="entry name" value="Classic Zinc Finger"/>
    <property type="match status" value="1"/>
</dbReference>
<feature type="region of interest" description="Disordered" evidence="2">
    <location>
        <begin position="472"/>
        <end position="497"/>
    </location>
</feature>
<dbReference type="InterPro" id="IPR013087">
    <property type="entry name" value="Znf_C2H2_type"/>
</dbReference>
<organism evidence="4 5">
    <name type="scientific">Fusarium venenatum</name>
    <dbReference type="NCBI Taxonomy" id="56646"/>
    <lineage>
        <taxon>Eukaryota</taxon>
        <taxon>Fungi</taxon>
        <taxon>Dikarya</taxon>
        <taxon>Ascomycota</taxon>
        <taxon>Pezizomycotina</taxon>
        <taxon>Sordariomycetes</taxon>
        <taxon>Hypocreomycetidae</taxon>
        <taxon>Hypocreales</taxon>
        <taxon>Nectriaceae</taxon>
        <taxon>Fusarium</taxon>
    </lineage>
</organism>
<dbReference type="PROSITE" id="PS50157">
    <property type="entry name" value="ZINC_FINGER_C2H2_2"/>
    <property type="match status" value="1"/>
</dbReference>
<keyword evidence="5" id="KW-1185">Reference proteome</keyword>
<dbReference type="SMART" id="SM00355">
    <property type="entry name" value="ZnF_C2H2"/>
    <property type="match status" value="2"/>
</dbReference>
<evidence type="ECO:0000256" key="1">
    <source>
        <dbReference type="PROSITE-ProRule" id="PRU00042"/>
    </source>
</evidence>
<keyword evidence="1" id="KW-0862">Zinc</keyword>
<dbReference type="PROSITE" id="PS00028">
    <property type="entry name" value="ZINC_FINGER_C2H2_1"/>
    <property type="match status" value="1"/>
</dbReference>
<dbReference type="AlphaFoldDB" id="A0A2L2THH0"/>
<dbReference type="EMBL" id="LN649229">
    <property type="protein sequence ID" value="CEI63847.1"/>
    <property type="molecule type" value="Genomic_DNA"/>
</dbReference>
<evidence type="ECO:0000259" key="3">
    <source>
        <dbReference type="PROSITE" id="PS50157"/>
    </source>
</evidence>
<protein>
    <recommendedName>
        <fullName evidence="3">C2H2-type domain-containing protein</fullName>
    </recommendedName>
</protein>
<sequence>MVIAGYRDMALSSGHGQKTMTNNEPVLKPEAVDMEEFEVENNPFKFTPGQLGKLFNPKSLADFYKLGGLAGIEKGLRLDRTTGLSIDEESATNAVTFEEETNNTTRPRCPTVCEMYEKLREKRVSPKIDNSHSLAVEVKNVHSRLVAVQAKCTEIEQGRYRNNEKNSDLSPEQWDTLEAISRTLLDEGPDLSIASPSLSPRLQQFRKIAYNHSLRSRNLHRFNDCLLPLLRREQDLESAQQWLEMMRLSSSLLHILGKNELIFNHEENELLDTIDQTEDILMELMLWFRHKYKSLTCKKEVTEEQSLVEVIFEFPNNIRHTCTTMPWTISPALLVLWGVCWMFIIGTGQPGHEELKAANSLFSPLPAVYDFYGDLPDFDIGDGPPDSILDDTDGTGYDSKGSLGDFMFENIEMVNDPINALTFSQSTPQDPNFLFQDLMSRNDTESLGLLARDSTGTSSAAAIQTSILEASPSTGKTCASGTDGADGNDSDHRKTGSEKVTKRKTCFVCPSCKQTFATSFTLTRHQTEVHQQKPPSSEKLFPCPNPGCKKSTGKSPFKRGSHLKRHLNTCKHHQEFLHQPDDQTFSRLASSSTLASQLSEVETEQAVRATRMSKRLRVEDDEGSDELLLARIWKKYNNMKEEVKQKRDAYLHAEEKLKAFGKNIQDLTGSLSDS</sequence>
<evidence type="ECO:0000256" key="2">
    <source>
        <dbReference type="SAM" id="MobiDB-lite"/>
    </source>
</evidence>
<name>A0A2L2THH0_9HYPO</name>
<reference evidence="5" key="1">
    <citation type="submission" date="2014-10" db="EMBL/GenBank/DDBJ databases">
        <authorList>
            <person name="King R."/>
        </authorList>
    </citation>
    <scope>NUCLEOTIDE SEQUENCE [LARGE SCALE GENOMIC DNA]</scope>
    <source>
        <strain evidence="5">A3/5</strain>
    </source>
</reference>
<accession>A0A2L2THH0</accession>
<dbReference type="STRING" id="56646.A0A2L2THH0"/>
<dbReference type="Proteomes" id="UP000245910">
    <property type="component" value="Chromosome I"/>
</dbReference>
<dbReference type="OrthoDB" id="5305647at2759"/>